<comment type="caution">
    <text evidence="3">The sequence shown here is derived from an EMBL/GenBank/DDBJ whole genome shotgun (WGS) entry which is preliminary data.</text>
</comment>
<feature type="chain" id="PRO_5042182105" evidence="2">
    <location>
        <begin position="21"/>
        <end position="381"/>
    </location>
</feature>
<dbReference type="Proteomes" id="UP001215598">
    <property type="component" value="Unassembled WGS sequence"/>
</dbReference>
<name>A0AAD7NND6_9AGAR</name>
<protein>
    <submittedName>
        <fullName evidence="3">Uncharacterized protein</fullName>
    </submittedName>
</protein>
<proteinExistence type="predicted"/>
<dbReference type="AlphaFoldDB" id="A0AAD7NND6"/>
<keyword evidence="1" id="KW-1133">Transmembrane helix</keyword>
<evidence type="ECO:0000256" key="2">
    <source>
        <dbReference type="SAM" id="SignalP"/>
    </source>
</evidence>
<feature type="transmembrane region" description="Helical" evidence="1">
    <location>
        <begin position="328"/>
        <end position="348"/>
    </location>
</feature>
<organism evidence="3 4">
    <name type="scientific">Mycena metata</name>
    <dbReference type="NCBI Taxonomy" id="1033252"/>
    <lineage>
        <taxon>Eukaryota</taxon>
        <taxon>Fungi</taxon>
        <taxon>Dikarya</taxon>
        <taxon>Basidiomycota</taxon>
        <taxon>Agaricomycotina</taxon>
        <taxon>Agaricomycetes</taxon>
        <taxon>Agaricomycetidae</taxon>
        <taxon>Agaricales</taxon>
        <taxon>Marasmiineae</taxon>
        <taxon>Mycenaceae</taxon>
        <taxon>Mycena</taxon>
    </lineage>
</organism>
<keyword evidence="1" id="KW-0812">Transmembrane</keyword>
<dbReference type="EMBL" id="JARKIB010000020">
    <property type="protein sequence ID" value="KAJ7768357.1"/>
    <property type="molecule type" value="Genomic_DNA"/>
</dbReference>
<keyword evidence="2" id="KW-0732">Signal</keyword>
<evidence type="ECO:0000256" key="1">
    <source>
        <dbReference type="SAM" id="Phobius"/>
    </source>
</evidence>
<reference evidence="3" key="1">
    <citation type="submission" date="2023-03" db="EMBL/GenBank/DDBJ databases">
        <title>Massive genome expansion in bonnet fungi (Mycena s.s.) driven by repeated elements and novel gene families across ecological guilds.</title>
        <authorList>
            <consortium name="Lawrence Berkeley National Laboratory"/>
            <person name="Harder C.B."/>
            <person name="Miyauchi S."/>
            <person name="Viragh M."/>
            <person name="Kuo A."/>
            <person name="Thoen E."/>
            <person name="Andreopoulos B."/>
            <person name="Lu D."/>
            <person name="Skrede I."/>
            <person name="Drula E."/>
            <person name="Henrissat B."/>
            <person name="Morin E."/>
            <person name="Kohler A."/>
            <person name="Barry K."/>
            <person name="LaButti K."/>
            <person name="Morin E."/>
            <person name="Salamov A."/>
            <person name="Lipzen A."/>
            <person name="Mereny Z."/>
            <person name="Hegedus B."/>
            <person name="Baldrian P."/>
            <person name="Stursova M."/>
            <person name="Weitz H."/>
            <person name="Taylor A."/>
            <person name="Grigoriev I.V."/>
            <person name="Nagy L.G."/>
            <person name="Martin F."/>
            <person name="Kauserud H."/>
        </authorList>
    </citation>
    <scope>NUCLEOTIDE SEQUENCE</scope>
    <source>
        <strain evidence="3">CBHHK182m</strain>
    </source>
</reference>
<feature type="transmembrane region" description="Helical" evidence="1">
    <location>
        <begin position="32"/>
        <end position="52"/>
    </location>
</feature>
<feature type="transmembrane region" description="Helical" evidence="1">
    <location>
        <begin position="64"/>
        <end position="80"/>
    </location>
</feature>
<evidence type="ECO:0000313" key="4">
    <source>
        <dbReference type="Proteomes" id="UP001215598"/>
    </source>
</evidence>
<sequence>MQKDIDAAWVLLTFILCCVARSATSSGFQVLYLVQACLFLVVIEVELVVAATLDLSLPNGDHSALFWFLAGLLWLGLSWREHAPRRLNPVFCLPSLGLGWDLYVSYLTHIFRLYSFVLEDKTAESGGWFTESRPIGDPPSQPSHRPLFPRALQASTRPALGYLTCLEDLPAWIPQPKLSFVFILCETILISAIVLPDLAAFVATMSRGSLPSTDPLPEFYSTQPTLLRSQEDVQRAMGFYWLHGCSLYLIIYNTHIVPAHIANNPRPRLDDSTWCSRPRSLCMASTSSYSRCDQDSQFPSSPCSFGSVKLRSPAVTLRMRSRQDSRQFFLITLYARFMLLPLGLLYNYVASLRWFMYIIYLHCDLPVRRCCKLRSAYGVRM</sequence>
<keyword evidence="1" id="KW-0472">Membrane</keyword>
<feature type="transmembrane region" description="Helical" evidence="1">
    <location>
        <begin position="178"/>
        <end position="203"/>
    </location>
</feature>
<accession>A0AAD7NND6</accession>
<feature type="signal peptide" evidence="2">
    <location>
        <begin position="1"/>
        <end position="20"/>
    </location>
</feature>
<keyword evidence="4" id="KW-1185">Reference proteome</keyword>
<evidence type="ECO:0000313" key="3">
    <source>
        <dbReference type="EMBL" id="KAJ7768357.1"/>
    </source>
</evidence>
<gene>
    <name evidence="3" type="ORF">B0H16DRAFT_314867</name>
</gene>